<reference evidence="3 4" key="1">
    <citation type="journal article" date="2013" name="BMC Genomics">
        <title>Reconstruction of the lipid metabolism for the microalga Monoraphidium neglectum from its genome sequence reveals characteristics suitable for biofuel production.</title>
        <authorList>
            <person name="Bogen C."/>
            <person name="Al-Dilaimi A."/>
            <person name="Albersmeier A."/>
            <person name="Wichmann J."/>
            <person name="Grundmann M."/>
            <person name="Rupp O."/>
            <person name="Lauersen K.J."/>
            <person name="Blifernez-Klassen O."/>
            <person name="Kalinowski J."/>
            <person name="Goesmann A."/>
            <person name="Mussgnug J.H."/>
            <person name="Kruse O."/>
        </authorList>
    </citation>
    <scope>NUCLEOTIDE SEQUENCE [LARGE SCALE GENOMIC DNA]</scope>
    <source>
        <strain evidence="3 4">SAG 48.87</strain>
    </source>
</reference>
<dbReference type="OrthoDB" id="191686at2759"/>
<gene>
    <name evidence="3" type="ORF">MNEG_2268</name>
</gene>
<dbReference type="Proteomes" id="UP000054498">
    <property type="component" value="Unassembled WGS sequence"/>
</dbReference>
<evidence type="ECO:0000256" key="1">
    <source>
        <dbReference type="ARBA" id="ARBA00022837"/>
    </source>
</evidence>
<dbReference type="PROSITE" id="PS50222">
    <property type="entry name" value="EF_HAND_2"/>
    <property type="match status" value="1"/>
</dbReference>
<dbReference type="PROSITE" id="PS00018">
    <property type="entry name" value="EF_HAND_1"/>
    <property type="match status" value="1"/>
</dbReference>
<dbReference type="InterPro" id="IPR011992">
    <property type="entry name" value="EF-hand-dom_pair"/>
</dbReference>
<dbReference type="SMART" id="SM00054">
    <property type="entry name" value="EFh"/>
    <property type="match status" value="1"/>
</dbReference>
<dbReference type="SUPFAM" id="SSF47473">
    <property type="entry name" value="EF-hand"/>
    <property type="match status" value="1"/>
</dbReference>
<sequence>MHEVYRYFTSKRSGAQTGCVRELEHEGARGKSCEDLDKLERLVFELMSTGRTKDLYSILKVESQLAERRGEHLAPHEPTAEERQHDDHITHLRVRADELFDAMDTNGDGIVDREEFLVAMSMLRNELGWDEAELGTVFDAIDCHGHVSREQFADILVAEELRDPSADAELLRHLVHSRPAWWSDRPRNLDSL</sequence>
<evidence type="ECO:0000259" key="2">
    <source>
        <dbReference type="PROSITE" id="PS50222"/>
    </source>
</evidence>
<dbReference type="GO" id="GO:0005509">
    <property type="term" value="F:calcium ion binding"/>
    <property type="evidence" value="ECO:0007669"/>
    <property type="project" value="InterPro"/>
</dbReference>
<dbReference type="EMBL" id="KK100469">
    <property type="protein sequence ID" value="KIZ05691.1"/>
    <property type="molecule type" value="Genomic_DNA"/>
</dbReference>
<dbReference type="InterPro" id="IPR018247">
    <property type="entry name" value="EF_Hand_1_Ca_BS"/>
</dbReference>
<name>A0A0D2NM20_9CHLO</name>
<organism evidence="3 4">
    <name type="scientific">Monoraphidium neglectum</name>
    <dbReference type="NCBI Taxonomy" id="145388"/>
    <lineage>
        <taxon>Eukaryota</taxon>
        <taxon>Viridiplantae</taxon>
        <taxon>Chlorophyta</taxon>
        <taxon>core chlorophytes</taxon>
        <taxon>Chlorophyceae</taxon>
        <taxon>CS clade</taxon>
        <taxon>Sphaeropleales</taxon>
        <taxon>Selenastraceae</taxon>
        <taxon>Monoraphidium</taxon>
    </lineage>
</organism>
<dbReference type="RefSeq" id="XP_013904710.1">
    <property type="nucleotide sequence ID" value="XM_014049256.1"/>
</dbReference>
<dbReference type="Gene3D" id="1.10.238.10">
    <property type="entry name" value="EF-hand"/>
    <property type="match status" value="1"/>
</dbReference>
<dbReference type="GeneID" id="25735146"/>
<dbReference type="Pfam" id="PF00036">
    <property type="entry name" value="EF-hand_1"/>
    <property type="match status" value="1"/>
</dbReference>
<keyword evidence="1" id="KW-0106">Calcium</keyword>
<protein>
    <recommendedName>
        <fullName evidence="2">EF-hand domain-containing protein</fullName>
    </recommendedName>
</protein>
<dbReference type="InterPro" id="IPR002048">
    <property type="entry name" value="EF_hand_dom"/>
</dbReference>
<dbReference type="KEGG" id="mng:MNEG_2268"/>
<feature type="domain" description="EF-hand" evidence="2">
    <location>
        <begin position="91"/>
        <end position="126"/>
    </location>
</feature>
<accession>A0A0D2NM20</accession>
<evidence type="ECO:0000313" key="3">
    <source>
        <dbReference type="EMBL" id="KIZ05691.1"/>
    </source>
</evidence>
<keyword evidence="4" id="KW-1185">Reference proteome</keyword>
<dbReference type="CDD" id="cd00051">
    <property type="entry name" value="EFh"/>
    <property type="match status" value="1"/>
</dbReference>
<dbReference type="AlphaFoldDB" id="A0A0D2NM20"/>
<evidence type="ECO:0000313" key="4">
    <source>
        <dbReference type="Proteomes" id="UP000054498"/>
    </source>
</evidence>
<proteinExistence type="predicted"/>